<evidence type="ECO:0000259" key="11">
    <source>
        <dbReference type="Pfam" id="PF26002"/>
    </source>
</evidence>
<keyword evidence="3 9" id="KW-0813">Transport</keyword>
<dbReference type="Pfam" id="PF26002">
    <property type="entry name" value="Beta-barrel_AprE"/>
    <property type="match status" value="1"/>
</dbReference>
<accession>A0ABW5DR97</accession>
<comment type="similarity">
    <text evidence="2 9">Belongs to the membrane fusion protein (MFP) (TC 8.A.1) family.</text>
</comment>
<dbReference type="RefSeq" id="WP_379876687.1">
    <property type="nucleotide sequence ID" value="NZ_JBHUIP010000012.1"/>
</dbReference>
<evidence type="ECO:0000256" key="8">
    <source>
        <dbReference type="ARBA" id="ARBA00023136"/>
    </source>
</evidence>
<keyword evidence="5 9" id="KW-0997">Cell inner membrane</keyword>
<dbReference type="Pfam" id="PF25994">
    <property type="entry name" value="HH_AprE"/>
    <property type="match status" value="1"/>
</dbReference>
<evidence type="ECO:0000313" key="12">
    <source>
        <dbReference type="EMBL" id="MFD2263662.1"/>
    </source>
</evidence>
<dbReference type="InterPro" id="IPR010129">
    <property type="entry name" value="T1SS_HlyD"/>
</dbReference>
<gene>
    <name evidence="12" type="ORF">ACFSM5_12250</name>
</gene>
<evidence type="ECO:0000256" key="5">
    <source>
        <dbReference type="ARBA" id="ARBA00022519"/>
    </source>
</evidence>
<dbReference type="Gene3D" id="2.40.50.100">
    <property type="match status" value="1"/>
</dbReference>
<feature type="domain" description="AprE-like long alpha-helical hairpin" evidence="10">
    <location>
        <begin position="96"/>
        <end position="276"/>
    </location>
</feature>
<keyword evidence="13" id="KW-1185">Reference proteome</keyword>
<evidence type="ECO:0000259" key="10">
    <source>
        <dbReference type="Pfam" id="PF25994"/>
    </source>
</evidence>
<evidence type="ECO:0000256" key="2">
    <source>
        <dbReference type="ARBA" id="ARBA00009477"/>
    </source>
</evidence>
<sequence length="433" mass="48100">MTASSLDGLLDTHKRSTIRWLPLILMALIAGGIGWSLVARLDEVVVANGEVKPESRLKAIQHLEGGIIRALNVQEGDTVKLDAPLLQLELAPTAMNKDELQVRIDALNINRQRLTAEASEKRDFTIPPALEKSRPDLVRSERQIADARWREYDSVVGGLSDQLRQRELAVRELESQRRSRAADLAFTRERLEISRKLLVDNLTPRTEHLQLQGQAERLSGEIATLDSSVPRASSAVSEIRSRLGEEKAKFARRAQEELSKVELDFARTTELLNDATGQRTRTLITSPIDGVVKNMRFATLGGVVRPGEVIMEIVPLDDKLIVEAKLPPADRGQVEVGQTARVKVSAYDYIRYGAIDGKVIQISPDALQDAQNTPPYFKVVVETNQSYLVSDGVQLSISPGMQATVDIHTGDRTIAAYFAKPVLKLKHEAFRER</sequence>
<dbReference type="Proteomes" id="UP001597295">
    <property type="component" value="Unassembled WGS sequence"/>
</dbReference>
<reference evidence="13" key="1">
    <citation type="journal article" date="2019" name="Int. J. Syst. Evol. Microbiol.">
        <title>The Global Catalogue of Microorganisms (GCM) 10K type strain sequencing project: providing services to taxonomists for standard genome sequencing and annotation.</title>
        <authorList>
            <consortium name="The Broad Institute Genomics Platform"/>
            <consortium name="The Broad Institute Genome Sequencing Center for Infectious Disease"/>
            <person name="Wu L."/>
            <person name="Ma J."/>
        </authorList>
    </citation>
    <scope>NUCLEOTIDE SEQUENCE [LARGE SCALE GENOMIC DNA]</scope>
    <source>
        <strain evidence="13">CGMCC 1.19062</strain>
    </source>
</reference>
<dbReference type="NCBIfam" id="TIGR01843">
    <property type="entry name" value="type_I_hlyD"/>
    <property type="match status" value="1"/>
</dbReference>
<proteinExistence type="inferred from homology"/>
<comment type="subcellular location">
    <subcellularLocation>
        <location evidence="1 9">Cell inner membrane</location>
        <topology evidence="1 9">Single-pass membrane protein</topology>
    </subcellularLocation>
</comment>
<evidence type="ECO:0000256" key="9">
    <source>
        <dbReference type="RuleBase" id="RU365093"/>
    </source>
</evidence>
<organism evidence="12 13">
    <name type="scientific">Lacibacterium aquatile</name>
    <dbReference type="NCBI Taxonomy" id="1168082"/>
    <lineage>
        <taxon>Bacteria</taxon>
        <taxon>Pseudomonadati</taxon>
        <taxon>Pseudomonadota</taxon>
        <taxon>Alphaproteobacteria</taxon>
        <taxon>Rhodospirillales</taxon>
        <taxon>Rhodospirillaceae</taxon>
    </lineage>
</organism>
<name>A0ABW5DR97_9PROT</name>
<dbReference type="InterPro" id="IPR058781">
    <property type="entry name" value="HH_AprE-like"/>
</dbReference>
<comment type="caution">
    <text evidence="12">The sequence shown here is derived from an EMBL/GenBank/DDBJ whole genome shotgun (WGS) entry which is preliminary data.</text>
</comment>
<evidence type="ECO:0000256" key="3">
    <source>
        <dbReference type="ARBA" id="ARBA00022448"/>
    </source>
</evidence>
<evidence type="ECO:0000313" key="13">
    <source>
        <dbReference type="Proteomes" id="UP001597295"/>
    </source>
</evidence>
<dbReference type="PANTHER" id="PTHR30386:SF26">
    <property type="entry name" value="TRANSPORT PROTEIN COMB"/>
    <property type="match status" value="1"/>
</dbReference>
<feature type="domain" description="AprE-like beta-barrel" evidence="11">
    <location>
        <begin position="320"/>
        <end position="410"/>
    </location>
</feature>
<feature type="transmembrane region" description="Helical" evidence="9">
    <location>
        <begin position="20"/>
        <end position="38"/>
    </location>
</feature>
<evidence type="ECO:0000256" key="1">
    <source>
        <dbReference type="ARBA" id="ARBA00004377"/>
    </source>
</evidence>
<dbReference type="Gene3D" id="2.40.30.170">
    <property type="match status" value="1"/>
</dbReference>
<keyword evidence="4 9" id="KW-1003">Cell membrane</keyword>
<evidence type="ECO:0000256" key="4">
    <source>
        <dbReference type="ARBA" id="ARBA00022475"/>
    </source>
</evidence>
<dbReference type="InterPro" id="IPR050739">
    <property type="entry name" value="MFP"/>
</dbReference>
<evidence type="ECO:0000256" key="7">
    <source>
        <dbReference type="ARBA" id="ARBA00022989"/>
    </source>
</evidence>
<protein>
    <recommendedName>
        <fullName evidence="9">Membrane fusion protein (MFP) family protein</fullName>
    </recommendedName>
</protein>
<evidence type="ECO:0000256" key="6">
    <source>
        <dbReference type="ARBA" id="ARBA00022692"/>
    </source>
</evidence>
<dbReference type="PRINTS" id="PR01490">
    <property type="entry name" value="RTXTOXIND"/>
</dbReference>
<keyword evidence="8 9" id="KW-0472">Membrane</keyword>
<dbReference type="InterPro" id="IPR058982">
    <property type="entry name" value="Beta-barrel_AprE"/>
</dbReference>
<dbReference type="PANTHER" id="PTHR30386">
    <property type="entry name" value="MEMBRANE FUSION SUBUNIT OF EMRAB-TOLC MULTIDRUG EFFLUX PUMP"/>
    <property type="match status" value="1"/>
</dbReference>
<keyword evidence="7 9" id="KW-1133">Transmembrane helix</keyword>
<keyword evidence="6 9" id="KW-0812">Transmembrane</keyword>
<dbReference type="EMBL" id="JBHUIP010000012">
    <property type="protein sequence ID" value="MFD2263662.1"/>
    <property type="molecule type" value="Genomic_DNA"/>
</dbReference>